<feature type="non-terminal residue" evidence="1">
    <location>
        <position position="174"/>
    </location>
</feature>
<dbReference type="InterPro" id="IPR045864">
    <property type="entry name" value="aa-tRNA-synth_II/BPL/LPL"/>
</dbReference>
<dbReference type="Proteomes" id="UP000035740">
    <property type="component" value="Unassembled WGS sequence"/>
</dbReference>
<dbReference type="EMBL" id="KQ094423">
    <property type="protein sequence ID" value="KMS94302.1"/>
    <property type="molecule type" value="Genomic_DNA"/>
</dbReference>
<keyword evidence="2" id="KW-1185">Reference proteome</keyword>
<protein>
    <recommendedName>
        <fullName evidence="3">Glycine--tRNA ligase</fullName>
    </recommendedName>
</protein>
<dbReference type="AlphaFoldDB" id="A0A0J8B376"/>
<reference evidence="1 2" key="1">
    <citation type="journal article" date="2014" name="Nature">
        <title>The genome of the recently domesticated crop plant sugar beet (Beta vulgaris).</title>
        <authorList>
            <person name="Dohm J.C."/>
            <person name="Minoche A.E."/>
            <person name="Holtgrawe D."/>
            <person name="Capella-Gutierrez S."/>
            <person name="Zakrzewski F."/>
            <person name="Tafer H."/>
            <person name="Rupp O."/>
            <person name="Sorensen T.R."/>
            <person name="Stracke R."/>
            <person name="Reinhardt R."/>
            <person name="Goesmann A."/>
            <person name="Kraft T."/>
            <person name="Schulz B."/>
            <person name="Stadler P.F."/>
            <person name="Schmidt T."/>
            <person name="Gabaldon T."/>
            <person name="Lehrach H."/>
            <person name="Weisshaar B."/>
            <person name="Himmelbauer H."/>
        </authorList>
    </citation>
    <scope>NUCLEOTIDE SEQUENCE [LARGE SCALE GENOMIC DNA]</scope>
    <source>
        <tissue evidence="1">Taproot</tissue>
    </source>
</reference>
<evidence type="ECO:0000313" key="1">
    <source>
        <dbReference type="EMBL" id="KMS94302.1"/>
    </source>
</evidence>
<accession>A0A0J8B376</accession>
<evidence type="ECO:0000313" key="2">
    <source>
        <dbReference type="Proteomes" id="UP000035740"/>
    </source>
</evidence>
<sequence length="174" mass="19054">NQYHVDEMLCVTESAESAELPALPNFAFHCLMSLDDLRTHRQAVAADIAVAKAANKNVADLVAELKLIDAELAADADKAGKSKDPVKESLDALLLQRFFVVPSFEIYGGVAGLYDYGPAGTAVKENILSIWRNHFILAEQMLEVSTSCLTLSDVLKTSGHVDRFTDFMVRDVHT</sequence>
<feature type="non-terminal residue" evidence="1">
    <location>
        <position position="1"/>
    </location>
</feature>
<organism evidence="1 2">
    <name type="scientific">Beta vulgaris subsp. vulgaris</name>
    <name type="common">Beet</name>
    <dbReference type="NCBI Taxonomy" id="3555"/>
    <lineage>
        <taxon>Eukaryota</taxon>
        <taxon>Viridiplantae</taxon>
        <taxon>Streptophyta</taxon>
        <taxon>Embryophyta</taxon>
        <taxon>Tracheophyta</taxon>
        <taxon>Spermatophyta</taxon>
        <taxon>Magnoliopsida</taxon>
        <taxon>eudicotyledons</taxon>
        <taxon>Gunneridae</taxon>
        <taxon>Pentapetalae</taxon>
        <taxon>Caryophyllales</taxon>
        <taxon>Chenopodiaceae</taxon>
        <taxon>Betoideae</taxon>
        <taxon>Beta</taxon>
    </lineage>
</organism>
<dbReference type="GO" id="GO:0070150">
    <property type="term" value="P:mitochondrial glycyl-tRNA aminoacylation"/>
    <property type="evidence" value="ECO:0007669"/>
    <property type="project" value="TreeGrafter"/>
</dbReference>
<dbReference type="PANTHER" id="PTHR10745">
    <property type="entry name" value="GLYCYL-TRNA SYNTHETASE/DNA POLYMERASE SUBUNIT GAMMA-2"/>
    <property type="match status" value="1"/>
</dbReference>
<proteinExistence type="predicted"/>
<dbReference type="GO" id="GO:0004820">
    <property type="term" value="F:glycine-tRNA ligase activity"/>
    <property type="evidence" value="ECO:0007669"/>
    <property type="project" value="TreeGrafter"/>
</dbReference>
<dbReference type="SUPFAM" id="SSF55681">
    <property type="entry name" value="Class II aaRS and biotin synthetases"/>
    <property type="match status" value="1"/>
</dbReference>
<dbReference type="PANTHER" id="PTHR10745:SF0">
    <property type="entry name" value="GLYCINE--TRNA LIGASE"/>
    <property type="match status" value="1"/>
</dbReference>
<evidence type="ECO:0008006" key="3">
    <source>
        <dbReference type="Google" id="ProtNLM"/>
    </source>
</evidence>
<dbReference type="GO" id="GO:0005739">
    <property type="term" value="C:mitochondrion"/>
    <property type="evidence" value="ECO:0007669"/>
    <property type="project" value="TreeGrafter"/>
</dbReference>
<dbReference type="Gene3D" id="3.30.930.10">
    <property type="entry name" value="Bira Bifunctional Protein, Domain 2"/>
    <property type="match status" value="1"/>
</dbReference>
<dbReference type="OrthoDB" id="57698at2759"/>
<dbReference type="Gramene" id="KMS94302">
    <property type="protein sequence ID" value="KMS94302"/>
    <property type="gene ID" value="BVRB_022770"/>
</dbReference>
<gene>
    <name evidence="1" type="ORF">BVRB_022770</name>
</gene>
<dbReference type="InterPro" id="IPR027031">
    <property type="entry name" value="Gly-tRNA_synthase/POLG2"/>
</dbReference>
<name>A0A0J8B376_BETVV</name>